<protein>
    <submittedName>
        <fullName evidence="2">Uncharacterized protein</fullName>
    </submittedName>
</protein>
<feature type="compositionally biased region" description="Low complexity" evidence="1">
    <location>
        <begin position="97"/>
        <end position="106"/>
    </location>
</feature>
<dbReference type="AlphaFoldDB" id="A0A445LKZ5"/>
<gene>
    <name evidence="2" type="ORF">D0Y65_003232</name>
</gene>
<dbReference type="Proteomes" id="UP000289340">
    <property type="component" value="Chromosome 2"/>
</dbReference>
<name>A0A445LKZ5_GLYSO</name>
<dbReference type="EMBL" id="QZWG01000002">
    <property type="protein sequence ID" value="RZC23812.1"/>
    <property type="molecule type" value="Genomic_DNA"/>
</dbReference>
<dbReference type="SMR" id="A0A445LKZ5"/>
<comment type="caution">
    <text evidence="2">The sequence shown here is derived from an EMBL/GenBank/DDBJ whole genome shotgun (WGS) entry which is preliminary data.</text>
</comment>
<feature type="compositionally biased region" description="Basic and acidic residues" evidence="1">
    <location>
        <begin position="73"/>
        <end position="86"/>
    </location>
</feature>
<feature type="region of interest" description="Disordered" evidence="1">
    <location>
        <begin position="73"/>
        <end position="119"/>
    </location>
</feature>
<keyword evidence="3" id="KW-1185">Reference proteome</keyword>
<organism evidence="2 3">
    <name type="scientific">Glycine soja</name>
    <name type="common">Wild soybean</name>
    <dbReference type="NCBI Taxonomy" id="3848"/>
    <lineage>
        <taxon>Eukaryota</taxon>
        <taxon>Viridiplantae</taxon>
        <taxon>Streptophyta</taxon>
        <taxon>Embryophyta</taxon>
        <taxon>Tracheophyta</taxon>
        <taxon>Spermatophyta</taxon>
        <taxon>Magnoliopsida</taxon>
        <taxon>eudicotyledons</taxon>
        <taxon>Gunneridae</taxon>
        <taxon>Pentapetalae</taxon>
        <taxon>rosids</taxon>
        <taxon>fabids</taxon>
        <taxon>Fabales</taxon>
        <taxon>Fabaceae</taxon>
        <taxon>Papilionoideae</taxon>
        <taxon>50 kb inversion clade</taxon>
        <taxon>NPAAA clade</taxon>
        <taxon>indigoferoid/millettioid clade</taxon>
        <taxon>Phaseoleae</taxon>
        <taxon>Glycine</taxon>
        <taxon>Glycine subgen. Soja</taxon>
    </lineage>
</organism>
<accession>A0A445LKZ5</accession>
<proteinExistence type="predicted"/>
<reference evidence="2 3" key="1">
    <citation type="submission" date="2018-09" db="EMBL/GenBank/DDBJ databases">
        <title>A high-quality reference genome of wild soybean provides a powerful tool to mine soybean genomes.</title>
        <authorList>
            <person name="Xie M."/>
            <person name="Chung C.Y.L."/>
            <person name="Li M.-W."/>
            <person name="Wong F.-L."/>
            <person name="Chan T.-F."/>
            <person name="Lam H.-M."/>
        </authorList>
    </citation>
    <scope>NUCLEOTIDE SEQUENCE [LARGE SCALE GENOMIC DNA]</scope>
    <source>
        <strain evidence="3">cv. W05</strain>
        <tissue evidence="2">Hypocotyl of etiolated seedlings</tissue>
    </source>
</reference>
<feature type="compositionally biased region" description="Basic and acidic residues" evidence="1">
    <location>
        <begin position="11"/>
        <end position="25"/>
    </location>
</feature>
<evidence type="ECO:0000313" key="3">
    <source>
        <dbReference type="Proteomes" id="UP000289340"/>
    </source>
</evidence>
<evidence type="ECO:0000256" key="1">
    <source>
        <dbReference type="SAM" id="MobiDB-lite"/>
    </source>
</evidence>
<feature type="region of interest" description="Disordered" evidence="1">
    <location>
        <begin position="1"/>
        <end position="25"/>
    </location>
</feature>
<dbReference type="Gramene" id="XM_028327990.1">
    <property type="protein sequence ID" value="XP_028183791.1"/>
    <property type="gene ID" value="LOC114370588"/>
</dbReference>
<sequence>MDTVGGRNKMKQAEEEKVVSMPWQEKRELAQKEEEVLSKDIEDLKTWLDMMENMHDDDQQLKEYLEYHPGDLNLAKDKKNKNKVENTSKSVPKITNKSKSSASSKSNGILASVLRFHKN</sequence>
<evidence type="ECO:0000313" key="2">
    <source>
        <dbReference type="EMBL" id="RZC23812.1"/>
    </source>
</evidence>